<feature type="coiled-coil region" evidence="5">
    <location>
        <begin position="174"/>
        <end position="218"/>
    </location>
</feature>
<dbReference type="GO" id="GO:0003743">
    <property type="term" value="F:translation initiation factor activity"/>
    <property type="evidence" value="ECO:0007669"/>
    <property type="project" value="UniProtKB-UniRule"/>
</dbReference>
<feature type="coiled-coil region" evidence="5">
    <location>
        <begin position="1221"/>
        <end position="1248"/>
    </location>
</feature>
<comment type="similarity">
    <text evidence="4">Belongs to the eIF-3 subunit E family.</text>
</comment>
<evidence type="ECO:0000256" key="4">
    <source>
        <dbReference type="HAMAP-Rule" id="MF_03004"/>
    </source>
</evidence>
<reference evidence="9" key="1">
    <citation type="submission" date="2023-01" db="EMBL/GenBank/DDBJ databases">
        <title>Metagenome sequencing of chrysophaentin producing Chrysophaeum taylorii.</title>
        <authorList>
            <person name="Davison J."/>
            <person name="Bewley C."/>
        </authorList>
    </citation>
    <scope>NUCLEOTIDE SEQUENCE</scope>
    <source>
        <strain evidence="9">NIES-1699</strain>
    </source>
</reference>
<dbReference type="InterPro" id="IPR036390">
    <property type="entry name" value="WH_DNA-bd_sf"/>
</dbReference>
<accession>A0AAD7XH90</accession>
<proteinExistence type="inferred from homology"/>
<keyword evidence="7" id="KW-0472">Membrane</keyword>
<dbReference type="SMART" id="SM00088">
    <property type="entry name" value="PINT"/>
    <property type="match status" value="1"/>
</dbReference>
<keyword evidence="2 4" id="KW-0396">Initiation factor</keyword>
<gene>
    <name evidence="9" type="ORF">CTAYLR_005008</name>
</gene>
<feature type="domain" description="PCI" evidence="8">
    <location>
        <begin position="1775"/>
        <end position="1947"/>
    </location>
</feature>
<keyword evidence="3 4" id="KW-0648">Protein biosynthesis</keyword>
<comment type="subunit">
    <text evidence="4">Component of the eukaryotic translation initiation factor 3 (eIF-3) complex.</text>
</comment>
<name>A0AAD7XH90_9STRA</name>
<dbReference type="PANTHER" id="PTHR10317">
    <property type="entry name" value="EUKARYOTIC TRANSLATION INITIATION FACTOR 3 SUBUNIT E"/>
    <property type="match status" value="1"/>
</dbReference>
<dbReference type="GO" id="GO:0033290">
    <property type="term" value="C:eukaryotic 48S preinitiation complex"/>
    <property type="evidence" value="ECO:0007669"/>
    <property type="project" value="UniProtKB-UniRule"/>
</dbReference>
<organism evidence="9 10">
    <name type="scientific">Chrysophaeum taylorii</name>
    <dbReference type="NCBI Taxonomy" id="2483200"/>
    <lineage>
        <taxon>Eukaryota</taxon>
        <taxon>Sar</taxon>
        <taxon>Stramenopiles</taxon>
        <taxon>Ochrophyta</taxon>
        <taxon>Pelagophyceae</taxon>
        <taxon>Pelagomonadales</taxon>
        <taxon>Pelagomonadaceae</taxon>
        <taxon>Chrysophaeum</taxon>
    </lineage>
</organism>
<evidence type="ECO:0000256" key="5">
    <source>
        <dbReference type="SAM" id="Coils"/>
    </source>
</evidence>
<keyword evidence="1 4" id="KW-0963">Cytoplasm</keyword>
<dbReference type="GO" id="GO:0016282">
    <property type="term" value="C:eukaryotic 43S preinitiation complex"/>
    <property type="evidence" value="ECO:0007669"/>
    <property type="project" value="UniProtKB-UniRule"/>
</dbReference>
<evidence type="ECO:0000256" key="6">
    <source>
        <dbReference type="SAM" id="MobiDB-lite"/>
    </source>
</evidence>
<dbReference type="GO" id="GO:0071540">
    <property type="term" value="C:eukaryotic translation initiation factor 3 complex, eIF3e"/>
    <property type="evidence" value="ECO:0007669"/>
    <property type="project" value="UniProtKB-UniRule"/>
</dbReference>
<feature type="coiled-coil region" evidence="5">
    <location>
        <begin position="273"/>
        <end position="307"/>
    </location>
</feature>
<dbReference type="CDD" id="cd21378">
    <property type="entry name" value="eIF3E"/>
    <property type="match status" value="1"/>
</dbReference>
<keyword evidence="7" id="KW-0812">Transmembrane</keyword>
<evidence type="ECO:0000313" key="10">
    <source>
        <dbReference type="Proteomes" id="UP001230188"/>
    </source>
</evidence>
<evidence type="ECO:0000313" key="9">
    <source>
        <dbReference type="EMBL" id="KAJ8601362.1"/>
    </source>
</evidence>
<feature type="compositionally biased region" description="Basic and acidic residues" evidence="6">
    <location>
        <begin position="516"/>
        <end position="529"/>
    </location>
</feature>
<dbReference type="InterPro" id="IPR019010">
    <property type="entry name" value="eIF3e_N"/>
</dbReference>
<dbReference type="PROSITE" id="PS50250">
    <property type="entry name" value="PCI"/>
    <property type="match status" value="1"/>
</dbReference>
<feature type="region of interest" description="Disordered" evidence="6">
    <location>
        <begin position="514"/>
        <end position="535"/>
    </location>
</feature>
<dbReference type="SUPFAM" id="SSF46785">
    <property type="entry name" value="Winged helix' DNA-binding domain"/>
    <property type="match status" value="1"/>
</dbReference>
<evidence type="ECO:0000256" key="2">
    <source>
        <dbReference type="ARBA" id="ARBA00022540"/>
    </source>
</evidence>
<feature type="transmembrane region" description="Helical" evidence="7">
    <location>
        <begin position="1421"/>
        <end position="1442"/>
    </location>
</feature>
<keyword evidence="5" id="KW-0175">Coiled coil</keyword>
<sequence>MSPPESGGAKGAKGFRSIAKAIGVLPKEHKKKHAAKDWLHDAIDSNDAKQLESALEAAAEAGLDAATPALVEARALRDKLMEKQNAREAALAALETSPDDIEILERALDRMFAAGLTVDEASVATVSEGLREARKRNAARIELREAVEKRDEGMLERAIDHANATDGKIATDEAESVLGALREAREARKRAAEEEAAAQQAARRRAEMEAKLNAAQSIEAIEARLGEAVEVLGDDARCVKEAEARRDKLRRQQAARETVEEALTAQQDPEEAIAAALAEAREAQLSAAELQRVLDALEKAKARAAASVAVDDAIASRDEGLLRRAAADARVAGVDREKIARADKLLEALEREREAEAARRAKAESFNKAVVAAKAARDREKLASLLADPPEDGVDEALARDATELLAHLETRATMNASLKRAEGLAEASRDAPSLGALQKKMDDADAEIEVGAHDEEIPELASAQALATVLTKEIDAKGALETDDADALGAAIARAETFAGLAASSELALAKRRAQKMDEDRREREKREGAKRHARVAYDHRDETELTNAIWAAEEVGVQDAELRDEIDMLHELEAKRTAADEAARVEKSLAEARREIAAATATRDRAKIAAALAVADEIPRQGDAKLEAAVAEAEALVASLDAQDNTKSLLRRAVARCKSAPLFSDDDEAQAALDALRAAIGACDVAVPGSPDAAEIDALVGDGMACVDAMDAAVRAAAAVRRGDLSLYEAIAATTPEAPYAAAHFATKLRDDPFAKAEVARLGKLAAEARARDERRDELRRAVENAKALKDPDLLRRVLVEGGGDDDDVAAAREALSELSREREIRDALKSALESRDADALKQAIASADSFDDVFPAAEVQAARAMLAEIDSLDRLRAAMLGFDDPESQASLDALAAAAAKAPSRSPLVAEATQMLTAAKDSRRRAREERATNELKKRDELDAIETNKKMTQVALTDAITRGDLAALDAVIRGALATFPALPALNEARRARARLVARDALAEYARGVLSGSASQVEMLLVNAIDETKQDLDAPKIAELESALDRTRDIIAEARTKDHYATKCAELAAATTSAARVLDERSLAALSSLVADVKRQFGGQPPPPQLAAAEECTLLLKEALRVEAAVFTSARNRNRRALSESLVVADATSKLLLLDDEKTGPAWQSQLAKRFSKSAKIVLARQVFEEVEAEARAQSRLRAAVANRDVDAVAAALVTAHTMDAASLDDDIRAAEAMLHRLKEEKAFARRAEDDDRRAEEEEKAKVNAAAVIATQRQAVVDAREMEQQKQKLDTIVRTSLSVAHSLETAASNVADELELAKRRFERLDQFLNALRPPEEPRYYYASPRALREPRPPPVADDRPTGAVEPFWATLGMAFVEFATFVYFPFVWVAFAACASLTQQGQAGPVEPAESPRKLVGPRNVFVHPTNVAGVVFSIISVVWVAHKSTLATVLRNPLFTGCIFAFRVDTLRNWKRSLLLATTATFLAALAQTRRHRVIFKFQTNLPTLEGCAIIFLIFRDNSLARLRMRLATPDHVVYDVSKYDLTHKIAPFLDGHLVFPLLEFLEENTSYDKGAVQRARLALLSPTNMIDYAIEIHAQLTGEAESPPEMAAQLQTTLEAIKTLETKTQKTRELLECVETVETLKRDGMFTAAHLLEQHEITGAMLDEYYDFAKFLYECGDYQNARDMLDHYLGLNAASQSSPTSMSTRYFQALWGKLASEVLLKNWDDALADLTKLKQVVDERNSPPLEQLQQRSWLLHWSLFVFFNHGKGHDGIIDLFLSEKYLQAIQTNCPWLLRYLTTAVIINKRRRSTLKDLVRVVTQDSTEAAAEDATTPRPEADPVTRFVDCLYAKFDFDGAQQTLKECDDVLRADYFLCNCADTFMEVSFEVCFEVYCRIHTKIDIRLLATKLEMDDERAERWVVDLIRGALLDAKIDSKANCVIMGNQAPDVYSQVIEKTRDLLVRSNALINNIDQKILASDRKAAALVASSRDDRD</sequence>
<comment type="subcellular location">
    <subcellularLocation>
        <location evidence="4">Cytoplasm</location>
    </subcellularLocation>
</comment>
<dbReference type="Pfam" id="PF01399">
    <property type="entry name" value="PCI"/>
    <property type="match status" value="1"/>
</dbReference>
<evidence type="ECO:0000256" key="3">
    <source>
        <dbReference type="ARBA" id="ARBA00022917"/>
    </source>
</evidence>
<dbReference type="HAMAP" id="MF_03004">
    <property type="entry name" value="eIF3e"/>
    <property type="match status" value="1"/>
</dbReference>
<dbReference type="SMART" id="SM01186">
    <property type="entry name" value="eIF3_N"/>
    <property type="match status" value="1"/>
</dbReference>
<protein>
    <recommendedName>
        <fullName evidence="4">Eukaryotic translation initiation factor 3 subunit E</fullName>
        <shortName evidence="4">eIF3e</shortName>
    </recommendedName>
    <alternativeName>
        <fullName evidence="4">Eukaryotic translation initiation factor 3 subunit 6</fullName>
    </alternativeName>
</protein>
<comment type="function">
    <text evidence="4">Component of the eukaryotic translation initiation factor 3 (eIF-3) complex, which is involved in protein synthesis of a specialized repertoire of mRNAs and, together with other initiation factors, stimulates binding of mRNA and methionyl-tRNAi to the 40S ribosome. The eIF-3 complex specifically targets and initiates translation of a subset of mRNAs involved in cell proliferation.</text>
</comment>
<evidence type="ECO:0000256" key="1">
    <source>
        <dbReference type="ARBA" id="ARBA00022490"/>
    </source>
</evidence>
<dbReference type="InterPro" id="IPR016650">
    <property type="entry name" value="eIF3e"/>
</dbReference>
<evidence type="ECO:0000259" key="8">
    <source>
        <dbReference type="PROSITE" id="PS50250"/>
    </source>
</evidence>
<dbReference type="InterPro" id="IPR000717">
    <property type="entry name" value="PCI_dom"/>
</dbReference>
<keyword evidence="10" id="KW-1185">Reference proteome</keyword>
<keyword evidence="7" id="KW-1133">Transmembrane helix</keyword>
<feature type="transmembrane region" description="Helical" evidence="7">
    <location>
        <begin position="1367"/>
        <end position="1391"/>
    </location>
</feature>
<dbReference type="Proteomes" id="UP001230188">
    <property type="component" value="Unassembled WGS sequence"/>
</dbReference>
<dbReference type="Pfam" id="PF09440">
    <property type="entry name" value="eIF3_N"/>
    <property type="match status" value="1"/>
</dbReference>
<dbReference type="GO" id="GO:0001732">
    <property type="term" value="P:formation of cytoplasmic translation initiation complex"/>
    <property type="evidence" value="ECO:0007669"/>
    <property type="project" value="UniProtKB-UniRule"/>
</dbReference>
<feature type="coiled-coil region" evidence="5">
    <location>
        <begin position="339"/>
        <end position="366"/>
    </location>
</feature>
<dbReference type="EMBL" id="JAQMWT010000435">
    <property type="protein sequence ID" value="KAJ8601362.1"/>
    <property type="molecule type" value="Genomic_DNA"/>
</dbReference>
<evidence type="ECO:0000256" key="7">
    <source>
        <dbReference type="SAM" id="Phobius"/>
    </source>
</evidence>
<comment type="caution">
    <text evidence="9">The sequence shown here is derived from an EMBL/GenBank/DDBJ whole genome shotgun (WGS) entry which is preliminary data.</text>
</comment>
<feature type="coiled-coil region" evidence="5">
    <location>
        <begin position="577"/>
        <end position="645"/>
    </location>
</feature>